<name>A0ABR3L4H7_9TELE</name>
<sequence length="126" mass="13571">MAPLAERGGSHSRMIRDSHVTNLIWATLLPPTNCPHNVCCDPHCAIIATHGPALAERVYAIADRRQAVPRQFAINQTQHLGYTKLCQPRSEVCILSCGSTEAVIRLALSAVVGVAAVAVLVHDIRS</sequence>
<protein>
    <submittedName>
        <fullName evidence="1">Uncharacterized protein</fullName>
    </submittedName>
</protein>
<organism evidence="1 2">
    <name type="scientific">Cirrhinus molitorella</name>
    <name type="common">mud carp</name>
    <dbReference type="NCBI Taxonomy" id="172907"/>
    <lineage>
        <taxon>Eukaryota</taxon>
        <taxon>Metazoa</taxon>
        <taxon>Chordata</taxon>
        <taxon>Craniata</taxon>
        <taxon>Vertebrata</taxon>
        <taxon>Euteleostomi</taxon>
        <taxon>Actinopterygii</taxon>
        <taxon>Neopterygii</taxon>
        <taxon>Teleostei</taxon>
        <taxon>Ostariophysi</taxon>
        <taxon>Cypriniformes</taxon>
        <taxon>Cyprinidae</taxon>
        <taxon>Labeoninae</taxon>
        <taxon>Labeonini</taxon>
        <taxon>Cirrhinus</taxon>
    </lineage>
</organism>
<dbReference type="Proteomes" id="UP001558613">
    <property type="component" value="Unassembled WGS sequence"/>
</dbReference>
<reference evidence="1 2" key="1">
    <citation type="submission" date="2023-09" db="EMBL/GenBank/DDBJ databases">
        <authorList>
            <person name="Wang M."/>
        </authorList>
    </citation>
    <scope>NUCLEOTIDE SEQUENCE [LARGE SCALE GENOMIC DNA]</scope>
    <source>
        <strain evidence="1">GT-2023</strain>
        <tissue evidence="1">Liver</tissue>
    </source>
</reference>
<proteinExistence type="predicted"/>
<evidence type="ECO:0000313" key="2">
    <source>
        <dbReference type="Proteomes" id="UP001558613"/>
    </source>
</evidence>
<dbReference type="EMBL" id="JAYMGO010000222">
    <property type="protein sequence ID" value="KAL1246584.1"/>
    <property type="molecule type" value="Genomic_DNA"/>
</dbReference>
<accession>A0ABR3L4H7</accession>
<comment type="caution">
    <text evidence="1">The sequence shown here is derived from an EMBL/GenBank/DDBJ whole genome shotgun (WGS) entry which is preliminary data.</text>
</comment>
<keyword evidence="2" id="KW-1185">Reference proteome</keyword>
<gene>
    <name evidence="1" type="ORF">QQF64_034547</name>
</gene>
<evidence type="ECO:0000313" key="1">
    <source>
        <dbReference type="EMBL" id="KAL1246584.1"/>
    </source>
</evidence>